<keyword evidence="7" id="KW-1185">Reference proteome</keyword>
<evidence type="ECO:0000313" key="7">
    <source>
        <dbReference type="Proteomes" id="UP000184387"/>
    </source>
</evidence>
<proteinExistence type="predicted"/>
<dbReference type="Pfam" id="PF12831">
    <property type="entry name" value="FAD_oxidored"/>
    <property type="match status" value="1"/>
</dbReference>
<dbReference type="SUPFAM" id="SSF51905">
    <property type="entry name" value="FAD/NAD(P)-binding domain"/>
    <property type="match status" value="1"/>
</dbReference>
<dbReference type="PANTHER" id="PTHR43498:SF1">
    <property type="entry name" value="COB--COM HETERODISULFIDE REDUCTASE IRON-SULFUR SUBUNIT A"/>
    <property type="match status" value="1"/>
</dbReference>
<dbReference type="GO" id="GO:0016491">
    <property type="term" value="F:oxidoreductase activity"/>
    <property type="evidence" value="ECO:0007669"/>
    <property type="project" value="UniProtKB-KW"/>
</dbReference>
<dbReference type="OrthoDB" id="9777740at2"/>
<name>A0A1M6ATF7_9PROT</name>
<gene>
    <name evidence="6" type="ORF">SAMN02745194_00248</name>
</gene>
<dbReference type="RefSeq" id="WP_073130516.1">
    <property type="nucleotide sequence ID" value="NZ_FQZF01000002.1"/>
</dbReference>
<evidence type="ECO:0000256" key="5">
    <source>
        <dbReference type="ARBA" id="ARBA00023014"/>
    </source>
</evidence>
<keyword evidence="4" id="KW-0408">Iron</keyword>
<dbReference type="Gene3D" id="3.50.50.60">
    <property type="entry name" value="FAD/NAD(P)-binding domain"/>
    <property type="match status" value="1"/>
</dbReference>
<protein>
    <submittedName>
        <fullName evidence="6">FAD dependent oxidoreductase</fullName>
    </submittedName>
</protein>
<dbReference type="EMBL" id="FQZF01000002">
    <property type="protein sequence ID" value="SHI39799.1"/>
    <property type="molecule type" value="Genomic_DNA"/>
</dbReference>
<reference evidence="6 7" key="1">
    <citation type="submission" date="2016-11" db="EMBL/GenBank/DDBJ databases">
        <authorList>
            <person name="Jaros S."/>
            <person name="Januszkiewicz K."/>
            <person name="Wedrychowicz H."/>
        </authorList>
    </citation>
    <scope>NUCLEOTIDE SEQUENCE [LARGE SCALE GENOMIC DNA]</scope>
    <source>
        <strain evidence="6 7">DSM 14916</strain>
    </source>
</reference>
<keyword evidence="5" id="KW-0411">Iron-sulfur</keyword>
<evidence type="ECO:0000256" key="1">
    <source>
        <dbReference type="ARBA" id="ARBA00022485"/>
    </source>
</evidence>
<dbReference type="AlphaFoldDB" id="A0A1M6ATF7"/>
<keyword evidence="1" id="KW-0004">4Fe-4S</keyword>
<evidence type="ECO:0000256" key="4">
    <source>
        <dbReference type="ARBA" id="ARBA00023004"/>
    </source>
</evidence>
<organism evidence="6 7">
    <name type="scientific">Muricoccus roseus</name>
    <dbReference type="NCBI Taxonomy" id="198092"/>
    <lineage>
        <taxon>Bacteria</taxon>
        <taxon>Pseudomonadati</taxon>
        <taxon>Pseudomonadota</taxon>
        <taxon>Alphaproteobacteria</taxon>
        <taxon>Acetobacterales</taxon>
        <taxon>Roseomonadaceae</taxon>
        <taxon>Muricoccus</taxon>
    </lineage>
</organism>
<dbReference type="InterPro" id="IPR039650">
    <property type="entry name" value="HdrA-like"/>
</dbReference>
<dbReference type="InterPro" id="IPR036188">
    <property type="entry name" value="FAD/NAD-bd_sf"/>
</dbReference>
<evidence type="ECO:0000256" key="2">
    <source>
        <dbReference type="ARBA" id="ARBA00022723"/>
    </source>
</evidence>
<keyword evidence="2" id="KW-0479">Metal-binding</keyword>
<evidence type="ECO:0000313" key="6">
    <source>
        <dbReference type="EMBL" id="SHI39799.1"/>
    </source>
</evidence>
<dbReference type="GO" id="GO:0051539">
    <property type="term" value="F:4 iron, 4 sulfur cluster binding"/>
    <property type="evidence" value="ECO:0007669"/>
    <property type="project" value="UniProtKB-KW"/>
</dbReference>
<evidence type="ECO:0000256" key="3">
    <source>
        <dbReference type="ARBA" id="ARBA00023002"/>
    </source>
</evidence>
<keyword evidence="3" id="KW-0560">Oxidoreductase</keyword>
<dbReference type="Proteomes" id="UP000184387">
    <property type="component" value="Unassembled WGS sequence"/>
</dbReference>
<dbReference type="PANTHER" id="PTHR43498">
    <property type="entry name" value="FERREDOXIN:COB-COM HETERODISULFIDE REDUCTASE SUBUNIT A"/>
    <property type="match status" value="1"/>
</dbReference>
<sequence>MVDADRTTLRADVLVMGGGMAGTVAAIAAARAGADTLLVERLGFLGGAATAAAVGQFVGWETRSGRRTVGGIAEEIVERLRAIGGSDGHTHFTMSTGHRMDRVCYDPELLKPVLDAMAGEAGVRLLFHAALLDVERDGPAIAAVQVLTKAGPWRVEAKAVIDASGDLDLLARAGAGFLELAEGQSMQPATAMFRFGPMDLEAFEAIPGPELAALARQGVEEGRLARAALHASRIEGTRDAWFNISRVAFDATDPLALSAAEVEGRRQALAAAAFLAERVPGCAGGRLVATAPVIGVRESRRVAGRHLLTEAELHAGTPFPDRIAWGAYPMDIHPPKGAGLHFEEFGADHAYAIPFGSLVPQGLGNVLVAGRGISATHKAHAAIRVMPIVMAIGQAAGLAAAQAVQGNAPVAEADVARLQARLRADGAILP</sequence>
<accession>A0A1M6ATF7</accession>
<dbReference type="GO" id="GO:0046872">
    <property type="term" value="F:metal ion binding"/>
    <property type="evidence" value="ECO:0007669"/>
    <property type="project" value="UniProtKB-KW"/>
</dbReference>
<dbReference type="STRING" id="198092.SAMN02745194_00248"/>